<sequence length="373" mass="41552">MANQRDVTFATINLLNLHDADGRVYGAPAFPDRAAYEARIAWLAQAVRLLQADVIGFQELWSVAALRDVFEAAGLADDYDLAARDALGPGKPQVAMAIRKGWLVGEPEWTAEFPETYRLENLREQRDAEEIVSISIAAFSRPVLKAVVRPPVRSGAKPPDIAVFVAHLKSKAPARITTDRTLPVLMEHGGIARAVVSHVRRMVEAGALRAMLDAAMRESEDAALSPTVVMGDLNDATYAVSTEVISAQPSYRLAASSRAGSRSDRGLYSVETLQQYRSDRNVYYSYIYRNKIETLDHILVSEEFYDHSEKRHWSFVEMEAFNDHLALADESDSVKKRIRNETGTIDHGIIRAEFAWDPIEEDLRRIAAKLAQG</sequence>
<keyword evidence="2" id="KW-0255">Endonuclease</keyword>
<dbReference type="RefSeq" id="WP_093255146.1">
    <property type="nucleotide sequence ID" value="NZ_FNQM01000013.1"/>
</dbReference>
<dbReference type="STRING" id="89524.SAMN05444370_11330"/>
<keyword evidence="2" id="KW-0540">Nuclease</keyword>
<accession>A0A1H4ECR8</accession>
<dbReference type="GO" id="GO:0004519">
    <property type="term" value="F:endonuclease activity"/>
    <property type="evidence" value="ECO:0007669"/>
    <property type="project" value="UniProtKB-KW"/>
</dbReference>
<gene>
    <name evidence="2" type="ORF">SAMN05444370_11330</name>
</gene>
<dbReference type="PANTHER" id="PTHR42834">
    <property type="entry name" value="ENDONUCLEASE/EXONUCLEASE/PHOSPHATASE FAMILY PROTEIN (AFU_ORTHOLOGUE AFUA_3G09210)"/>
    <property type="match status" value="1"/>
</dbReference>
<dbReference type="GO" id="GO:0004527">
    <property type="term" value="F:exonuclease activity"/>
    <property type="evidence" value="ECO:0007669"/>
    <property type="project" value="UniProtKB-KW"/>
</dbReference>
<dbReference type="PANTHER" id="PTHR42834:SF1">
    <property type="entry name" value="ENDONUCLEASE_EXONUCLEASE_PHOSPHATASE FAMILY PROTEIN (AFU_ORTHOLOGUE AFUA_3G09210)"/>
    <property type="match status" value="1"/>
</dbReference>
<dbReference type="Gene3D" id="3.60.10.10">
    <property type="entry name" value="Endonuclease/exonuclease/phosphatase"/>
    <property type="match status" value="1"/>
</dbReference>
<dbReference type="InterPro" id="IPR005135">
    <property type="entry name" value="Endo/exonuclease/phosphatase"/>
</dbReference>
<dbReference type="SUPFAM" id="SSF56219">
    <property type="entry name" value="DNase I-like"/>
    <property type="match status" value="1"/>
</dbReference>
<dbReference type="Pfam" id="PF03372">
    <property type="entry name" value="Exo_endo_phos"/>
    <property type="match status" value="1"/>
</dbReference>
<evidence type="ECO:0000313" key="2">
    <source>
        <dbReference type="EMBL" id="SEA82528.1"/>
    </source>
</evidence>
<organism evidence="2 3">
    <name type="scientific">Rubrimonas cliftonensis</name>
    <dbReference type="NCBI Taxonomy" id="89524"/>
    <lineage>
        <taxon>Bacteria</taxon>
        <taxon>Pseudomonadati</taxon>
        <taxon>Pseudomonadota</taxon>
        <taxon>Alphaproteobacteria</taxon>
        <taxon>Rhodobacterales</taxon>
        <taxon>Paracoccaceae</taxon>
        <taxon>Rubrimonas</taxon>
    </lineage>
</organism>
<name>A0A1H4ECR8_9RHOB</name>
<protein>
    <submittedName>
        <fullName evidence="2">Endonuclease/Exonuclease/phosphatase family protein</fullName>
    </submittedName>
</protein>
<dbReference type="InterPro" id="IPR036691">
    <property type="entry name" value="Endo/exonu/phosph_ase_sf"/>
</dbReference>
<evidence type="ECO:0000313" key="3">
    <source>
        <dbReference type="Proteomes" id="UP000198703"/>
    </source>
</evidence>
<keyword evidence="2" id="KW-0378">Hydrolase</keyword>
<proteinExistence type="predicted"/>
<dbReference type="AlphaFoldDB" id="A0A1H4ECR8"/>
<keyword evidence="2" id="KW-0269">Exonuclease</keyword>
<keyword evidence="3" id="KW-1185">Reference proteome</keyword>
<dbReference type="Proteomes" id="UP000198703">
    <property type="component" value="Unassembled WGS sequence"/>
</dbReference>
<feature type="domain" description="Endonuclease/exonuclease/phosphatase" evidence="1">
    <location>
        <begin position="36"/>
        <end position="316"/>
    </location>
</feature>
<reference evidence="2 3" key="1">
    <citation type="submission" date="2016-10" db="EMBL/GenBank/DDBJ databases">
        <authorList>
            <person name="de Groot N.N."/>
        </authorList>
    </citation>
    <scope>NUCLEOTIDE SEQUENCE [LARGE SCALE GENOMIC DNA]</scope>
    <source>
        <strain evidence="2 3">DSM 15345</strain>
    </source>
</reference>
<dbReference type="EMBL" id="FNQM01000013">
    <property type="protein sequence ID" value="SEA82528.1"/>
    <property type="molecule type" value="Genomic_DNA"/>
</dbReference>
<evidence type="ECO:0000259" key="1">
    <source>
        <dbReference type="Pfam" id="PF03372"/>
    </source>
</evidence>